<comment type="caution">
    <text evidence="1">The sequence shown here is derived from an EMBL/GenBank/DDBJ whole genome shotgun (WGS) entry which is preliminary data.</text>
</comment>
<accession>A0A2N0AGI5</accession>
<evidence type="ECO:0008006" key="3">
    <source>
        <dbReference type="Google" id="ProtNLM"/>
    </source>
</evidence>
<reference evidence="1 2" key="1">
    <citation type="submission" date="2017-07" db="EMBL/GenBank/DDBJ databases">
        <title>Leptospira spp. isolated from tropical soils.</title>
        <authorList>
            <person name="Thibeaux R."/>
            <person name="Iraola G."/>
            <person name="Ferres I."/>
            <person name="Bierque E."/>
            <person name="Girault D."/>
            <person name="Soupe-Gilbert M.-E."/>
            <person name="Picardeau M."/>
            <person name="Goarant C."/>
        </authorList>
    </citation>
    <scope>NUCLEOTIDE SEQUENCE [LARGE SCALE GENOMIC DNA]</scope>
    <source>
        <strain evidence="1 2">FH2-B-A1</strain>
    </source>
</reference>
<dbReference type="EMBL" id="NPDX01000006">
    <property type="protein sequence ID" value="PJZ83390.1"/>
    <property type="molecule type" value="Genomic_DNA"/>
</dbReference>
<keyword evidence="2" id="KW-1185">Reference proteome</keyword>
<dbReference type="OrthoDB" id="334127at2"/>
<dbReference type="AlphaFoldDB" id="A0A2N0AGI5"/>
<dbReference type="Proteomes" id="UP000232145">
    <property type="component" value="Unassembled WGS sequence"/>
</dbReference>
<gene>
    <name evidence="1" type="ORF">CH364_17115</name>
</gene>
<organism evidence="1 2">
    <name type="scientific">Leptospira harrisiae</name>
    <dbReference type="NCBI Taxonomy" id="2023189"/>
    <lineage>
        <taxon>Bacteria</taxon>
        <taxon>Pseudomonadati</taxon>
        <taxon>Spirochaetota</taxon>
        <taxon>Spirochaetia</taxon>
        <taxon>Leptospirales</taxon>
        <taxon>Leptospiraceae</taxon>
        <taxon>Leptospira</taxon>
    </lineage>
</organism>
<sequence length="85" mass="9372">MKQIFIFCILLGFVNCGAPFSFRSACYERNKCSTIEGACFLRNDAFYKAATNSPEYSAQDLTAIVGSCLGLEKTCRKNCDSGTIF</sequence>
<dbReference type="RefSeq" id="WP_100745037.1">
    <property type="nucleotide sequence ID" value="NZ_NPDW01000003.1"/>
</dbReference>
<proteinExistence type="predicted"/>
<dbReference type="NCBIfam" id="NF047434">
    <property type="entry name" value="LA_0364_fam_lipo"/>
    <property type="match status" value="1"/>
</dbReference>
<evidence type="ECO:0000313" key="1">
    <source>
        <dbReference type="EMBL" id="PJZ83390.1"/>
    </source>
</evidence>
<evidence type="ECO:0000313" key="2">
    <source>
        <dbReference type="Proteomes" id="UP000232145"/>
    </source>
</evidence>
<name>A0A2N0AGI5_9LEPT</name>
<protein>
    <recommendedName>
        <fullName evidence="3">Lipoprotein</fullName>
    </recommendedName>
</protein>